<keyword evidence="3" id="KW-1185">Reference proteome</keyword>
<feature type="region of interest" description="Disordered" evidence="1">
    <location>
        <begin position="153"/>
        <end position="203"/>
    </location>
</feature>
<dbReference type="EMBL" id="LT629796">
    <property type="protein sequence ID" value="SDU58682.1"/>
    <property type="molecule type" value="Genomic_DNA"/>
</dbReference>
<name>A0ABY0VVT0_9PSED</name>
<proteinExistence type="predicted"/>
<dbReference type="Proteomes" id="UP000182476">
    <property type="component" value="Chromosome I"/>
</dbReference>
<sequence length="328" mass="35205">MGVPARDWSAGRPPSRASLAPTVEWVYLQEIGRLAGRLRGQASLLQWNGCTCKRLVGWQAAFAGKPRSYSGMGVPAKDWSAGRPPSRASLAPTVECGYLQEIGRLSGRLRGQASLLQGVRCTRFALHHSLGRALARLLLILICPPLREAEWRRSSGGGRVAPCGEAAHIERRSKRSRPEAMPPDECRSEGTPSPGEGPDAGAKTFASFGAFAKGSRRKGETISSRYRRNGYVHLKEIGRLSGRLRKQARSHIGDGVHQGEPGRPEGRHVQAETTKGLDMNSLIRDRNHRSAGSLSCTPLQAIDNCAASMGNGGSSARNAHPSTSAHAA</sequence>
<feature type="compositionally biased region" description="Basic and acidic residues" evidence="1">
    <location>
        <begin position="260"/>
        <end position="270"/>
    </location>
</feature>
<evidence type="ECO:0000313" key="3">
    <source>
        <dbReference type="Proteomes" id="UP000182476"/>
    </source>
</evidence>
<evidence type="ECO:0000256" key="1">
    <source>
        <dbReference type="SAM" id="MobiDB-lite"/>
    </source>
</evidence>
<gene>
    <name evidence="2" type="ORF">SAMN04489801_4754</name>
</gene>
<evidence type="ECO:0000313" key="2">
    <source>
        <dbReference type="EMBL" id="SDU58682.1"/>
    </source>
</evidence>
<accession>A0ABY0VVT0</accession>
<feature type="region of interest" description="Disordered" evidence="1">
    <location>
        <begin position="247"/>
        <end position="275"/>
    </location>
</feature>
<reference evidence="2 3" key="1">
    <citation type="submission" date="2016-10" db="EMBL/GenBank/DDBJ databases">
        <authorList>
            <person name="Varghese N."/>
            <person name="Submissions S."/>
        </authorList>
    </citation>
    <scope>NUCLEOTIDE SEQUENCE [LARGE SCALE GENOMIC DNA]</scope>
    <source>
        <strain evidence="2 3">LMG 21607</strain>
    </source>
</reference>
<protein>
    <submittedName>
        <fullName evidence="2">Uncharacterized protein</fullName>
    </submittedName>
</protein>
<organism evidence="2 3">
    <name type="scientific">Pseudomonas mandelii</name>
    <dbReference type="NCBI Taxonomy" id="75612"/>
    <lineage>
        <taxon>Bacteria</taxon>
        <taxon>Pseudomonadati</taxon>
        <taxon>Pseudomonadota</taxon>
        <taxon>Gammaproteobacteria</taxon>
        <taxon>Pseudomonadales</taxon>
        <taxon>Pseudomonadaceae</taxon>
        <taxon>Pseudomonas</taxon>
    </lineage>
</organism>